<evidence type="ECO:0000313" key="2">
    <source>
        <dbReference type="Proteomes" id="UP000001055"/>
    </source>
</evidence>
<dbReference type="VEuPathDB" id="FungiDB:JI435_125920"/>
<proteinExistence type="predicted"/>
<reference evidence="2" key="1">
    <citation type="journal article" date="2007" name="Plant Cell">
        <title>Dothideomycete-plant interactions illuminated by genome sequencing and EST analysis of the wheat pathogen Stagonospora nodorum.</title>
        <authorList>
            <person name="Hane J.K."/>
            <person name="Lowe R.G."/>
            <person name="Solomon P.S."/>
            <person name="Tan K.C."/>
            <person name="Schoch C.L."/>
            <person name="Spatafora J.W."/>
            <person name="Crous P.W."/>
            <person name="Kodira C."/>
            <person name="Birren B.W."/>
            <person name="Galagan J.E."/>
            <person name="Torriani S.F."/>
            <person name="McDonald B.A."/>
            <person name="Oliver R.P."/>
        </authorList>
    </citation>
    <scope>NUCLEOTIDE SEQUENCE [LARGE SCALE GENOMIC DNA]</scope>
    <source>
        <strain evidence="2">SN15 / ATCC MYA-4574 / FGSC 10173</strain>
    </source>
</reference>
<dbReference type="KEGG" id="pno:SNOG_12592"/>
<evidence type="ECO:0000313" key="1">
    <source>
        <dbReference type="EMBL" id="EAT79890.2"/>
    </source>
</evidence>
<dbReference type="HOGENOM" id="CLU_190851_0_0_1"/>
<dbReference type="RefSeq" id="XP_001802813.1">
    <property type="nucleotide sequence ID" value="XM_001802761.1"/>
</dbReference>
<dbReference type="EMBL" id="CH445347">
    <property type="protein sequence ID" value="EAT79890.2"/>
    <property type="molecule type" value="Genomic_DNA"/>
</dbReference>
<dbReference type="Proteomes" id="UP000001055">
    <property type="component" value="Unassembled WGS sequence"/>
</dbReference>
<dbReference type="eggNOG" id="ENOG502SDW6">
    <property type="taxonomic scope" value="Eukaryota"/>
</dbReference>
<dbReference type="GeneID" id="5979724"/>
<dbReference type="AlphaFoldDB" id="Q0U6M2"/>
<organism evidence="1 2">
    <name type="scientific">Phaeosphaeria nodorum (strain SN15 / ATCC MYA-4574 / FGSC 10173)</name>
    <name type="common">Glume blotch fungus</name>
    <name type="synonym">Parastagonospora nodorum</name>
    <dbReference type="NCBI Taxonomy" id="321614"/>
    <lineage>
        <taxon>Eukaryota</taxon>
        <taxon>Fungi</taxon>
        <taxon>Dikarya</taxon>
        <taxon>Ascomycota</taxon>
        <taxon>Pezizomycotina</taxon>
        <taxon>Dothideomycetes</taxon>
        <taxon>Pleosporomycetidae</taxon>
        <taxon>Pleosporales</taxon>
        <taxon>Pleosporineae</taxon>
        <taxon>Phaeosphaeriaceae</taxon>
        <taxon>Parastagonospora</taxon>
    </lineage>
</organism>
<accession>Q0U6M2</accession>
<protein>
    <submittedName>
        <fullName evidence="1">Uncharacterized protein</fullName>
    </submittedName>
</protein>
<gene>
    <name evidence="1" type="ORF">SNOG_12592</name>
</gene>
<dbReference type="InParanoid" id="Q0U6M2"/>
<sequence length="51" mass="5573">MIGVGVMAYAGAGLFLSDKAEEKFGLTPTEKDMADLRESLPKISTVDRKER</sequence>
<name>Q0U6M2_PHANO</name>